<evidence type="ECO:0000259" key="4">
    <source>
        <dbReference type="PROSITE" id="PS01124"/>
    </source>
</evidence>
<organism evidence="5 6">
    <name type="scientific">Lysinibacillus fusiformis</name>
    <dbReference type="NCBI Taxonomy" id="28031"/>
    <lineage>
        <taxon>Bacteria</taxon>
        <taxon>Bacillati</taxon>
        <taxon>Bacillota</taxon>
        <taxon>Bacilli</taxon>
        <taxon>Bacillales</taxon>
        <taxon>Bacillaceae</taxon>
        <taxon>Lysinibacillus</taxon>
    </lineage>
</organism>
<evidence type="ECO:0000256" key="3">
    <source>
        <dbReference type="ARBA" id="ARBA00023163"/>
    </source>
</evidence>
<evidence type="ECO:0000256" key="2">
    <source>
        <dbReference type="ARBA" id="ARBA00023125"/>
    </source>
</evidence>
<gene>
    <name evidence="5" type="ORF">BG258_00960</name>
</gene>
<name>A0A1E4R257_9BACI</name>
<dbReference type="Proteomes" id="UP000094784">
    <property type="component" value="Unassembled WGS sequence"/>
</dbReference>
<protein>
    <recommendedName>
        <fullName evidence="4">HTH araC/xylS-type domain-containing protein</fullName>
    </recommendedName>
</protein>
<comment type="caution">
    <text evidence="5">The sequence shown here is derived from an EMBL/GenBank/DDBJ whole genome shotgun (WGS) entry which is preliminary data.</text>
</comment>
<dbReference type="SUPFAM" id="SSF46689">
    <property type="entry name" value="Homeodomain-like"/>
    <property type="match status" value="2"/>
</dbReference>
<dbReference type="InterPro" id="IPR020449">
    <property type="entry name" value="Tscrpt_reg_AraC-type_HTH"/>
</dbReference>
<reference evidence="5 6" key="1">
    <citation type="submission" date="2016-09" db="EMBL/GenBank/DDBJ databases">
        <title>Draft genome sequence of the soil isolate, Lysinibacillus fusiformis M5, a potential hypoxanthine producer.</title>
        <authorList>
            <person name="Gallegos-Monterrosa R."/>
            <person name="Maroti G."/>
            <person name="Balint B."/>
            <person name="Kovacs A.T."/>
        </authorList>
    </citation>
    <scope>NUCLEOTIDE SEQUENCE [LARGE SCALE GENOMIC DNA]</scope>
    <source>
        <strain evidence="5 6">M5</strain>
    </source>
</reference>
<dbReference type="InterPro" id="IPR037923">
    <property type="entry name" value="HTH-like"/>
</dbReference>
<accession>A0A1E4R257</accession>
<dbReference type="GO" id="GO:0003700">
    <property type="term" value="F:DNA-binding transcription factor activity"/>
    <property type="evidence" value="ECO:0007669"/>
    <property type="project" value="InterPro"/>
</dbReference>
<dbReference type="SUPFAM" id="SSF51215">
    <property type="entry name" value="Regulatory protein AraC"/>
    <property type="match status" value="1"/>
</dbReference>
<keyword evidence="2" id="KW-0238">DNA-binding</keyword>
<dbReference type="InterPro" id="IPR014710">
    <property type="entry name" value="RmlC-like_jellyroll"/>
</dbReference>
<keyword evidence="3" id="KW-0804">Transcription</keyword>
<evidence type="ECO:0000256" key="1">
    <source>
        <dbReference type="ARBA" id="ARBA00023015"/>
    </source>
</evidence>
<dbReference type="OrthoDB" id="9807321at2"/>
<evidence type="ECO:0000313" key="6">
    <source>
        <dbReference type="Proteomes" id="UP000094784"/>
    </source>
</evidence>
<dbReference type="PROSITE" id="PS01124">
    <property type="entry name" value="HTH_ARAC_FAMILY_2"/>
    <property type="match status" value="1"/>
</dbReference>
<dbReference type="GO" id="GO:0043565">
    <property type="term" value="F:sequence-specific DNA binding"/>
    <property type="evidence" value="ECO:0007669"/>
    <property type="project" value="InterPro"/>
</dbReference>
<dbReference type="PANTHER" id="PTHR43280:SF2">
    <property type="entry name" value="HTH-TYPE TRANSCRIPTIONAL REGULATOR EXSA"/>
    <property type="match status" value="1"/>
</dbReference>
<dbReference type="InterPro" id="IPR009057">
    <property type="entry name" value="Homeodomain-like_sf"/>
</dbReference>
<dbReference type="EMBL" id="MECQ01000001">
    <property type="protein sequence ID" value="ODV54550.1"/>
    <property type="molecule type" value="Genomic_DNA"/>
</dbReference>
<feature type="domain" description="HTH araC/xylS-type" evidence="4">
    <location>
        <begin position="187"/>
        <end position="285"/>
    </location>
</feature>
<dbReference type="Gene3D" id="2.60.120.10">
    <property type="entry name" value="Jelly Rolls"/>
    <property type="match status" value="1"/>
</dbReference>
<dbReference type="PROSITE" id="PS00041">
    <property type="entry name" value="HTH_ARAC_FAMILY_1"/>
    <property type="match status" value="1"/>
</dbReference>
<dbReference type="Pfam" id="PF12833">
    <property type="entry name" value="HTH_18"/>
    <property type="match status" value="1"/>
</dbReference>
<dbReference type="Gene3D" id="1.10.10.60">
    <property type="entry name" value="Homeodomain-like"/>
    <property type="match status" value="2"/>
</dbReference>
<proteinExistence type="predicted"/>
<keyword evidence="1" id="KW-0805">Transcription regulation</keyword>
<dbReference type="PANTHER" id="PTHR43280">
    <property type="entry name" value="ARAC-FAMILY TRANSCRIPTIONAL REGULATOR"/>
    <property type="match status" value="1"/>
</dbReference>
<dbReference type="InterPro" id="IPR018060">
    <property type="entry name" value="HTH_AraC"/>
</dbReference>
<dbReference type="AlphaFoldDB" id="A0A1E4R257"/>
<dbReference type="InterPro" id="IPR018062">
    <property type="entry name" value="HTH_AraC-typ_CS"/>
</dbReference>
<evidence type="ECO:0000313" key="5">
    <source>
        <dbReference type="EMBL" id="ODV54550.1"/>
    </source>
</evidence>
<dbReference type="PRINTS" id="PR00032">
    <property type="entry name" value="HTHARAC"/>
</dbReference>
<sequence>MHFRCSFLVVLKHAIGRELFSINTQEIIEFYTMAPLTFTSVTTGQISSEMVAETSETKENVARLIFPFNGIGDVKIEGTNYRIKKGRILHVGPNFPIQFLAANEAKLEYVVIYFHLSDEEQAKLPLYNSHFPLQIVEHMKLMNLVQQLIETNQKGSHLSFLQSKVLFLNILEEIILLMKVKDYQNIASILTYIQENFTKNITVNDIANECNWDRRKLSYVFEKRMGVSPHVYLTDLRIQKSKMLLRSSDFSIKEIADRVGYTDYFYFSRVFKKVTGLSPSIFRKQMN</sequence>
<dbReference type="SMART" id="SM00342">
    <property type="entry name" value="HTH_ARAC"/>
    <property type="match status" value="1"/>
</dbReference>